<evidence type="ECO:0000313" key="3">
    <source>
        <dbReference type="EMBL" id="GAA4888682.1"/>
    </source>
</evidence>
<evidence type="ECO:0000259" key="1">
    <source>
        <dbReference type="Pfam" id="PF00675"/>
    </source>
</evidence>
<dbReference type="SUPFAM" id="SSF63411">
    <property type="entry name" value="LuxS/MPP-like metallohydrolase"/>
    <property type="match status" value="2"/>
</dbReference>
<dbReference type="EMBL" id="BAABLV010000003">
    <property type="protein sequence ID" value="GAA4888682.1"/>
    <property type="molecule type" value="Genomic_DNA"/>
</dbReference>
<evidence type="ECO:0000259" key="2">
    <source>
        <dbReference type="Pfam" id="PF05193"/>
    </source>
</evidence>
<dbReference type="Pfam" id="PF05193">
    <property type="entry name" value="Peptidase_M16_C"/>
    <property type="match status" value="1"/>
</dbReference>
<comment type="caution">
    <text evidence="3">The sequence shown here is derived from an EMBL/GenBank/DDBJ whole genome shotgun (WGS) entry which is preliminary data.</text>
</comment>
<dbReference type="InterPro" id="IPR011765">
    <property type="entry name" value="Pept_M16_N"/>
</dbReference>
<evidence type="ECO:0000313" key="4">
    <source>
        <dbReference type="Proteomes" id="UP001501521"/>
    </source>
</evidence>
<feature type="domain" description="Peptidase M16 C-terminal" evidence="2">
    <location>
        <begin position="182"/>
        <end position="351"/>
    </location>
</feature>
<proteinExistence type="predicted"/>
<dbReference type="PANTHER" id="PTHR11851:SF224">
    <property type="entry name" value="PROCESSING PROTEASE"/>
    <property type="match status" value="1"/>
</dbReference>
<dbReference type="Pfam" id="PF00675">
    <property type="entry name" value="Peptidase_M16"/>
    <property type="match status" value="1"/>
</dbReference>
<dbReference type="Proteomes" id="UP001501521">
    <property type="component" value="Unassembled WGS sequence"/>
</dbReference>
<sequence>MNRPDVQLATPWHFPTPTVVALDSGLNVWHFHLPGQHVATFEVVLGTQLTHEPRSKEGVANVALHAIDEGTIAHPDGAIGELLEAQGATLHGATRHRYSTFGGQAPSRRLPEVLPLFAEVLTQPAYAERDVAHHVEAQIASYESRMASPGAANRIALRAALYDPGHRDARPTSGDPETIAAITAADAVAWHRQHYSPAGATLVIAGAVTLDEVLDGIAGWQVTAAVSDGLRPTSPLQEPKVVVVDHPDAVQATLTLATRTVTRHDPRWPALRVAGHAVAGAFASRLNLELRERLGYTYGIRGGFTPGVDEGQFSVGGSVRTEVAGDAVARLLDGLALEEPFSDQEVDDARQFLVGIAPLANETSADIVAQGSALAGAGIGPGYLDDHFNVLQRVTTEEATEAFRQVVDPAQLTIAVTGAAAELVPALERLGLQPEVV</sequence>
<gene>
    <name evidence="3" type="ORF">GCM10025789_01200</name>
</gene>
<accession>A0ABP9EYH8</accession>
<dbReference type="InterPro" id="IPR007863">
    <property type="entry name" value="Peptidase_M16_C"/>
</dbReference>
<dbReference type="InterPro" id="IPR011249">
    <property type="entry name" value="Metalloenz_LuxS/M16"/>
</dbReference>
<dbReference type="Gene3D" id="3.30.830.10">
    <property type="entry name" value="Metalloenzyme, LuxS/M16 peptidase-like"/>
    <property type="match status" value="2"/>
</dbReference>
<dbReference type="PANTHER" id="PTHR11851">
    <property type="entry name" value="METALLOPROTEASE"/>
    <property type="match status" value="1"/>
</dbReference>
<dbReference type="RefSeq" id="WP_345577429.1">
    <property type="nucleotide sequence ID" value="NZ_BAABLV010000003.1"/>
</dbReference>
<keyword evidence="4" id="KW-1185">Reference proteome</keyword>
<dbReference type="InterPro" id="IPR050361">
    <property type="entry name" value="MPP/UQCRC_Complex"/>
</dbReference>
<feature type="domain" description="Peptidase M16 N-terminal" evidence="1">
    <location>
        <begin position="34"/>
        <end position="146"/>
    </location>
</feature>
<reference evidence="4" key="1">
    <citation type="journal article" date="2019" name="Int. J. Syst. Evol. Microbiol.">
        <title>The Global Catalogue of Microorganisms (GCM) 10K type strain sequencing project: providing services to taxonomists for standard genome sequencing and annotation.</title>
        <authorList>
            <consortium name="The Broad Institute Genomics Platform"/>
            <consortium name="The Broad Institute Genome Sequencing Center for Infectious Disease"/>
            <person name="Wu L."/>
            <person name="Ma J."/>
        </authorList>
    </citation>
    <scope>NUCLEOTIDE SEQUENCE [LARGE SCALE GENOMIC DNA]</scope>
    <source>
        <strain evidence="4">JCM 19125</strain>
    </source>
</reference>
<organism evidence="3 4">
    <name type="scientific">Tessaracoccus lubricantis</name>
    <dbReference type="NCBI Taxonomy" id="545543"/>
    <lineage>
        <taxon>Bacteria</taxon>
        <taxon>Bacillati</taxon>
        <taxon>Actinomycetota</taxon>
        <taxon>Actinomycetes</taxon>
        <taxon>Propionibacteriales</taxon>
        <taxon>Propionibacteriaceae</taxon>
        <taxon>Tessaracoccus</taxon>
    </lineage>
</organism>
<name>A0ABP9EYH8_9ACTN</name>
<protein>
    <submittedName>
        <fullName evidence="3">Pitrilysin family protein</fullName>
    </submittedName>
</protein>